<reference evidence="6 7" key="1">
    <citation type="submission" date="2018-11" db="EMBL/GenBank/DDBJ databases">
        <title>Parancylomarina longa gen. nov., sp. nov., isolated from sediments of southern Okinawa.</title>
        <authorList>
            <person name="Fu T."/>
        </authorList>
    </citation>
    <scope>NUCLEOTIDE SEQUENCE [LARGE SCALE GENOMIC DNA]</scope>
    <source>
        <strain evidence="6 7">T3-2 S1-C</strain>
    </source>
</reference>
<dbReference type="PANTHER" id="PTHR11085:SF10">
    <property type="entry name" value="NAD-DEPENDENT PROTEIN DEACYLASE SIRTUIN-5, MITOCHONDRIAL-RELATED"/>
    <property type="match status" value="1"/>
</dbReference>
<evidence type="ECO:0000256" key="4">
    <source>
        <dbReference type="PROSITE-ProRule" id="PRU00236"/>
    </source>
</evidence>
<gene>
    <name evidence="6" type="ORF">DLK05_11970</name>
</gene>
<dbReference type="SUPFAM" id="SSF52467">
    <property type="entry name" value="DHS-like NAD/FAD-binding domain"/>
    <property type="match status" value="1"/>
</dbReference>
<dbReference type="InterPro" id="IPR003000">
    <property type="entry name" value="Sirtuin"/>
</dbReference>
<comment type="caution">
    <text evidence="6">The sequence shown here is derived from an EMBL/GenBank/DDBJ whole genome shotgun (WGS) entry which is preliminary data.</text>
</comment>
<sequence>MDKNLQAAADKIKTARHLIAFTGAGISVESGIPPFRGENGLWSKYDPQCLDLDFFHAHPQKAWIAIKSIFYDFFGTAQYNPAHQVLANWEHEGILKALITQNIDNLHQEAGSKNVIEFHGNSQKLICEACHQQFLPSDFDLKVLPPLCPHDRSVLKPDFVFFGEGIPEKAYQRSILEAKNADVVLIIGTTGEVMPAAMIPREAKQYGAIIIEINTEVSNYTNEITDIFLQGKASNILKELEQSIM</sequence>
<dbReference type="Gene3D" id="3.40.50.1220">
    <property type="entry name" value="TPP-binding domain"/>
    <property type="match status" value="1"/>
</dbReference>
<name>A0A434AT88_9BACT</name>
<evidence type="ECO:0000256" key="3">
    <source>
        <dbReference type="ARBA" id="ARBA00023027"/>
    </source>
</evidence>
<dbReference type="InterPro" id="IPR029035">
    <property type="entry name" value="DHS-like_NAD/FAD-binding_dom"/>
</dbReference>
<organism evidence="6 7">
    <name type="scientific">Ancylomarina longa</name>
    <dbReference type="NCBI Taxonomy" id="2487017"/>
    <lineage>
        <taxon>Bacteria</taxon>
        <taxon>Pseudomonadati</taxon>
        <taxon>Bacteroidota</taxon>
        <taxon>Bacteroidia</taxon>
        <taxon>Marinilabiliales</taxon>
        <taxon>Marinifilaceae</taxon>
        <taxon>Ancylomarina</taxon>
    </lineage>
</organism>
<dbReference type="NCBIfam" id="NF001753">
    <property type="entry name" value="PRK00481.1-3"/>
    <property type="match status" value="1"/>
</dbReference>
<dbReference type="GO" id="GO:0070403">
    <property type="term" value="F:NAD+ binding"/>
    <property type="evidence" value="ECO:0007669"/>
    <property type="project" value="InterPro"/>
</dbReference>
<evidence type="ECO:0000313" key="6">
    <source>
        <dbReference type="EMBL" id="RUT77641.1"/>
    </source>
</evidence>
<dbReference type="PROSITE" id="PS50305">
    <property type="entry name" value="SIRTUIN"/>
    <property type="match status" value="1"/>
</dbReference>
<evidence type="ECO:0000256" key="1">
    <source>
        <dbReference type="ARBA" id="ARBA00012928"/>
    </source>
</evidence>
<dbReference type="GO" id="GO:0017136">
    <property type="term" value="F:histone deacetylase activity, NAD-dependent"/>
    <property type="evidence" value="ECO:0007669"/>
    <property type="project" value="TreeGrafter"/>
</dbReference>
<comment type="caution">
    <text evidence="4">Lacks conserved residue(s) required for the propagation of feature annotation.</text>
</comment>
<dbReference type="PANTHER" id="PTHR11085">
    <property type="entry name" value="NAD-DEPENDENT PROTEIN DEACYLASE SIRTUIN-5, MITOCHONDRIAL-RELATED"/>
    <property type="match status" value="1"/>
</dbReference>
<dbReference type="EC" id="2.3.1.286" evidence="1"/>
<keyword evidence="2" id="KW-0808">Transferase</keyword>
<dbReference type="InterPro" id="IPR050134">
    <property type="entry name" value="NAD-dep_sirtuin_deacylases"/>
</dbReference>
<dbReference type="AlphaFoldDB" id="A0A434AT88"/>
<accession>A0A434AT88</accession>
<evidence type="ECO:0000256" key="2">
    <source>
        <dbReference type="ARBA" id="ARBA00022679"/>
    </source>
</evidence>
<protein>
    <recommendedName>
        <fullName evidence="1">protein acetyllysine N-acetyltransferase</fullName>
        <ecNumber evidence="1">2.3.1.286</ecNumber>
    </recommendedName>
</protein>
<keyword evidence="7" id="KW-1185">Reference proteome</keyword>
<evidence type="ECO:0000259" key="5">
    <source>
        <dbReference type="PROSITE" id="PS50305"/>
    </source>
</evidence>
<dbReference type="Proteomes" id="UP000282985">
    <property type="component" value="Unassembled WGS sequence"/>
</dbReference>
<dbReference type="InterPro" id="IPR026590">
    <property type="entry name" value="Ssirtuin_cat_dom"/>
</dbReference>
<dbReference type="RefSeq" id="WP_127344207.1">
    <property type="nucleotide sequence ID" value="NZ_RJJX01000017.1"/>
</dbReference>
<dbReference type="OrthoDB" id="9800582at2"/>
<dbReference type="EMBL" id="RJJX01000017">
    <property type="protein sequence ID" value="RUT77641.1"/>
    <property type="molecule type" value="Genomic_DNA"/>
</dbReference>
<keyword evidence="3" id="KW-0520">NAD</keyword>
<evidence type="ECO:0000313" key="7">
    <source>
        <dbReference type="Proteomes" id="UP000282985"/>
    </source>
</evidence>
<dbReference type="InterPro" id="IPR026591">
    <property type="entry name" value="Sirtuin_cat_small_dom_sf"/>
</dbReference>
<dbReference type="CDD" id="cd01407">
    <property type="entry name" value="SIR2-fam"/>
    <property type="match status" value="1"/>
</dbReference>
<dbReference type="Pfam" id="PF02146">
    <property type="entry name" value="SIR2"/>
    <property type="match status" value="1"/>
</dbReference>
<dbReference type="Gene3D" id="3.30.1600.10">
    <property type="entry name" value="SIR2/SIRT2 'Small Domain"/>
    <property type="match status" value="1"/>
</dbReference>
<feature type="domain" description="Deacetylase sirtuin-type" evidence="5">
    <location>
        <begin position="1"/>
        <end position="245"/>
    </location>
</feature>
<proteinExistence type="predicted"/>